<dbReference type="GO" id="GO:0005737">
    <property type="term" value="C:cytoplasm"/>
    <property type="evidence" value="ECO:0007669"/>
    <property type="project" value="TreeGrafter"/>
</dbReference>
<dbReference type="OrthoDB" id="10505551at2759"/>
<comment type="similarity">
    <text evidence="2 6">Belongs to the peroxisomal membrane protein PXMP2/4 family.</text>
</comment>
<evidence type="ECO:0000256" key="8">
    <source>
        <dbReference type="SAM" id="SignalP"/>
    </source>
</evidence>
<keyword evidence="3 6" id="KW-0812">Transmembrane</keyword>
<dbReference type="PANTHER" id="PTHR11266:SF17">
    <property type="entry name" value="PROTEIN MPV17"/>
    <property type="match status" value="1"/>
</dbReference>
<evidence type="ECO:0000313" key="10">
    <source>
        <dbReference type="Proteomes" id="UP000751190"/>
    </source>
</evidence>
<protein>
    <submittedName>
        <fullName evidence="9">Uncharacterized protein</fullName>
    </submittedName>
</protein>
<evidence type="ECO:0000256" key="3">
    <source>
        <dbReference type="ARBA" id="ARBA00022692"/>
    </source>
</evidence>
<keyword evidence="4 6" id="KW-1133">Transmembrane helix</keyword>
<reference evidence="9" key="1">
    <citation type="submission" date="2021-05" db="EMBL/GenBank/DDBJ databases">
        <title>The genome of the haptophyte Pavlova lutheri (Diacronema luteri, Pavlovales) - a model for lipid biosynthesis in eukaryotic algae.</title>
        <authorList>
            <person name="Hulatt C.J."/>
            <person name="Posewitz M.C."/>
        </authorList>
    </citation>
    <scope>NUCLEOTIDE SEQUENCE</scope>
    <source>
        <strain evidence="9">NIVA-4/92</strain>
    </source>
</reference>
<comment type="subcellular location">
    <subcellularLocation>
        <location evidence="1">Membrane</location>
        <topology evidence="1">Multi-pass membrane protein</topology>
    </subcellularLocation>
</comment>
<evidence type="ECO:0000256" key="6">
    <source>
        <dbReference type="RuleBase" id="RU363053"/>
    </source>
</evidence>
<name>A0A8J5XCP2_DIALT</name>
<feature type="chain" id="PRO_5035273143" evidence="8">
    <location>
        <begin position="19"/>
        <end position="350"/>
    </location>
</feature>
<dbReference type="GO" id="GO:0016020">
    <property type="term" value="C:membrane"/>
    <property type="evidence" value="ECO:0007669"/>
    <property type="project" value="UniProtKB-SubCell"/>
</dbReference>
<sequence length="350" mass="37933">MNMRASLLFALLATAVVAQQPAPHDAARPAEPPVAAAGAAGADGEAAPPGELRVADDESGEAEQPAPVRDADSDVEPPPVQPAAGGACDAPRAGGTSRRRASALTPRGVHRRTAGFYAGCTAVLMPLWEPRHVQSLVSTLRLPPPVGAALMAGASGVYHARQRHMLPCLLAHEVITDVSADITAQAFEAGAPRSPFELDWRRVLRSTSVSLISDDFPFLLWSRALWVVTERLAHRLRASRSLSPRLVAFLTNRLTVSVGKMIVTQVVYESASNALYLALQAAFRGMGWNGVLTELRHKFFKCWCDGVLFWSAAHVVVFAMPFWWLQPIVDNTFTLFFNTYLAMLAHSTRH</sequence>
<evidence type="ECO:0000256" key="7">
    <source>
        <dbReference type="SAM" id="MobiDB-lite"/>
    </source>
</evidence>
<evidence type="ECO:0000256" key="5">
    <source>
        <dbReference type="ARBA" id="ARBA00023136"/>
    </source>
</evidence>
<evidence type="ECO:0000256" key="1">
    <source>
        <dbReference type="ARBA" id="ARBA00004141"/>
    </source>
</evidence>
<keyword evidence="10" id="KW-1185">Reference proteome</keyword>
<dbReference type="InterPro" id="IPR007248">
    <property type="entry name" value="Mpv17_PMP22"/>
</dbReference>
<feature type="compositionally biased region" description="Low complexity" evidence="7">
    <location>
        <begin position="33"/>
        <end position="51"/>
    </location>
</feature>
<comment type="caution">
    <text evidence="9">The sequence shown here is derived from an EMBL/GenBank/DDBJ whole genome shotgun (WGS) entry which is preliminary data.</text>
</comment>
<keyword evidence="5 6" id="KW-0472">Membrane</keyword>
<dbReference type="AlphaFoldDB" id="A0A8J5XCP2"/>
<gene>
    <name evidence="9" type="ORF">KFE25_013898</name>
</gene>
<proteinExistence type="inferred from homology"/>
<feature type="transmembrane region" description="Helical" evidence="6">
    <location>
        <begin position="307"/>
        <end position="325"/>
    </location>
</feature>
<dbReference type="PANTHER" id="PTHR11266">
    <property type="entry name" value="PEROXISOMAL MEMBRANE PROTEIN 2, PXMP2 MPV17"/>
    <property type="match status" value="1"/>
</dbReference>
<evidence type="ECO:0000256" key="2">
    <source>
        <dbReference type="ARBA" id="ARBA00006824"/>
    </source>
</evidence>
<accession>A0A8J5XCP2</accession>
<organism evidence="9 10">
    <name type="scientific">Diacronema lutheri</name>
    <name type="common">Unicellular marine alga</name>
    <name type="synonym">Monochrysis lutheri</name>
    <dbReference type="NCBI Taxonomy" id="2081491"/>
    <lineage>
        <taxon>Eukaryota</taxon>
        <taxon>Haptista</taxon>
        <taxon>Haptophyta</taxon>
        <taxon>Pavlovophyceae</taxon>
        <taxon>Pavlovales</taxon>
        <taxon>Pavlovaceae</taxon>
        <taxon>Diacronema</taxon>
    </lineage>
</organism>
<dbReference type="EMBL" id="JAGTXO010000023">
    <property type="protein sequence ID" value="KAG8461879.1"/>
    <property type="molecule type" value="Genomic_DNA"/>
</dbReference>
<evidence type="ECO:0000256" key="4">
    <source>
        <dbReference type="ARBA" id="ARBA00022989"/>
    </source>
</evidence>
<feature type="signal peptide" evidence="8">
    <location>
        <begin position="1"/>
        <end position="18"/>
    </location>
</feature>
<comment type="caution">
    <text evidence="6">Lacks conserved residue(s) required for the propagation of feature annotation.</text>
</comment>
<evidence type="ECO:0000313" key="9">
    <source>
        <dbReference type="EMBL" id="KAG8461879.1"/>
    </source>
</evidence>
<feature type="region of interest" description="Disordered" evidence="7">
    <location>
        <begin position="23"/>
        <end position="107"/>
    </location>
</feature>
<keyword evidence="8" id="KW-0732">Signal</keyword>
<dbReference type="Proteomes" id="UP000751190">
    <property type="component" value="Unassembled WGS sequence"/>
</dbReference>